<dbReference type="Proteomes" id="UP001284547">
    <property type="component" value="Unassembled WGS sequence"/>
</dbReference>
<reference evidence="1" key="1">
    <citation type="submission" date="2023-10" db="EMBL/GenBank/DDBJ databases">
        <title>Surveillance and assessment of the effects of hospital wastewater treatment on clearance of pathogenic bacterial and antimicrobial resistance genes.</title>
        <authorList>
            <person name="Wu Y."/>
        </authorList>
    </citation>
    <scope>NUCLEOTIDE SEQUENCE</scope>
    <source>
        <strain evidence="1">23-M-SRM-33-1</strain>
    </source>
</reference>
<gene>
    <name evidence="1" type="ORF">RZP41_24790</name>
</gene>
<dbReference type="RefSeq" id="WP_270802315.1">
    <property type="nucleotide sequence ID" value="NZ_JAWHZD010000024.1"/>
</dbReference>
<name>A0AAW8XVL0_9ENTR</name>
<evidence type="ECO:0000313" key="1">
    <source>
        <dbReference type="EMBL" id="MDV0844432.1"/>
    </source>
</evidence>
<organism evidence="1 2">
    <name type="scientific">Klebsiella quasipneumoniae subsp. quasipneumoniae</name>
    <dbReference type="NCBI Taxonomy" id="1667327"/>
    <lineage>
        <taxon>Bacteria</taxon>
        <taxon>Pseudomonadati</taxon>
        <taxon>Pseudomonadota</taxon>
        <taxon>Gammaproteobacteria</taxon>
        <taxon>Enterobacterales</taxon>
        <taxon>Enterobacteriaceae</taxon>
        <taxon>Klebsiella/Raoultella group</taxon>
        <taxon>Klebsiella</taxon>
        <taxon>Klebsiella pneumoniae complex</taxon>
    </lineage>
</organism>
<evidence type="ECO:0000313" key="2">
    <source>
        <dbReference type="Proteomes" id="UP001284547"/>
    </source>
</evidence>
<proteinExistence type="predicted"/>
<accession>A0AAW8XVL0</accession>
<sequence length="65" mass="7251">MEKLNSLVSQLENVQTELDDEIIEEVINVIQTREQGLALELVGSLPANHPFTPFVVALAHKINNK</sequence>
<protein>
    <submittedName>
        <fullName evidence="1">Uncharacterized protein</fullName>
    </submittedName>
</protein>
<dbReference type="EMBL" id="JAWHZD010000024">
    <property type="protein sequence ID" value="MDV0844432.1"/>
    <property type="molecule type" value="Genomic_DNA"/>
</dbReference>
<comment type="caution">
    <text evidence="1">The sequence shown here is derived from an EMBL/GenBank/DDBJ whole genome shotgun (WGS) entry which is preliminary data.</text>
</comment>
<dbReference type="AlphaFoldDB" id="A0AAW8XVL0"/>